<evidence type="ECO:0000313" key="1">
    <source>
        <dbReference type="EMBL" id="KAI7986441.1"/>
    </source>
</evidence>
<dbReference type="EMBL" id="CM045772">
    <property type="protein sequence ID" value="KAI7986441.1"/>
    <property type="molecule type" value="Genomic_DNA"/>
</dbReference>
<gene>
    <name evidence="1" type="ORF">LOK49_LG14G02016</name>
</gene>
<organism evidence="1 2">
    <name type="scientific">Camellia lanceoleosa</name>
    <dbReference type="NCBI Taxonomy" id="1840588"/>
    <lineage>
        <taxon>Eukaryota</taxon>
        <taxon>Viridiplantae</taxon>
        <taxon>Streptophyta</taxon>
        <taxon>Embryophyta</taxon>
        <taxon>Tracheophyta</taxon>
        <taxon>Spermatophyta</taxon>
        <taxon>Magnoliopsida</taxon>
        <taxon>eudicotyledons</taxon>
        <taxon>Gunneridae</taxon>
        <taxon>Pentapetalae</taxon>
        <taxon>asterids</taxon>
        <taxon>Ericales</taxon>
        <taxon>Theaceae</taxon>
        <taxon>Camellia</taxon>
    </lineage>
</organism>
<reference evidence="1 2" key="1">
    <citation type="journal article" date="2022" name="Plant J.">
        <title>Chromosome-level genome of Camellia lanceoleosa provides a valuable resource for understanding genome evolution and self-incompatibility.</title>
        <authorList>
            <person name="Gong W."/>
            <person name="Xiao S."/>
            <person name="Wang L."/>
            <person name="Liao Z."/>
            <person name="Chang Y."/>
            <person name="Mo W."/>
            <person name="Hu G."/>
            <person name="Li W."/>
            <person name="Zhao G."/>
            <person name="Zhu H."/>
            <person name="Hu X."/>
            <person name="Ji K."/>
            <person name="Xiang X."/>
            <person name="Song Q."/>
            <person name="Yuan D."/>
            <person name="Jin S."/>
            <person name="Zhang L."/>
        </authorList>
    </citation>
    <scope>NUCLEOTIDE SEQUENCE [LARGE SCALE GENOMIC DNA]</scope>
    <source>
        <strain evidence="1">SQ_2022a</strain>
    </source>
</reference>
<protein>
    <submittedName>
        <fullName evidence="1">Uncharacterized protein</fullName>
    </submittedName>
</protein>
<name>A0ACC0FCH5_9ERIC</name>
<dbReference type="Proteomes" id="UP001060215">
    <property type="component" value="Chromosome 15"/>
</dbReference>
<accession>A0ACC0FCH5</accession>
<keyword evidence="2" id="KW-1185">Reference proteome</keyword>
<comment type="caution">
    <text evidence="1">The sequence shown here is derived from an EMBL/GenBank/DDBJ whole genome shotgun (WGS) entry which is preliminary data.</text>
</comment>
<evidence type="ECO:0000313" key="2">
    <source>
        <dbReference type="Proteomes" id="UP001060215"/>
    </source>
</evidence>
<sequence length="103" mass="12037">MAIHCLQCFACISELDENLMKCVFTKRSKNGYLRKTFHFVIEEDHKGKRWKLKNWKAILMTDFKEIHSSESGLNTCNRCFQVMLSLQNSSALITEQSDEEDDV</sequence>
<proteinExistence type="predicted"/>